<dbReference type="InterPro" id="IPR019079">
    <property type="entry name" value="Capsule_synth_CapA"/>
</dbReference>
<comment type="similarity">
    <text evidence="1">Belongs to the CapA family.</text>
</comment>
<dbReference type="EMBL" id="DQWE01000288">
    <property type="protein sequence ID" value="HDI83338.1"/>
    <property type="molecule type" value="Genomic_DNA"/>
</dbReference>
<evidence type="ECO:0000313" key="4">
    <source>
        <dbReference type="EMBL" id="HDI83338.1"/>
    </source>
</evidence>
<dbReference type="AlphaFoldDB" id="A0A7C0VDX8"/>
<dbReference type="Proteomes" id="UP000885847">
    <property type="component" value="Unassembled WGS sequence"/>
</dbReference>
<evidence type="ECO:0000256" key="1">
    <source>
        <dbReference type="ARBA" id="ARBA00005662"/>
    </source>
</evidence>
<dbReference type="SUPFAM" id="SSF56300">
    <property type="entry name" value="Metallo-dependent phosphatases"/>
    <property type="match status" value="1"/>
</dbReference>
<evidence type="ECO:0000256" key="2">
    <source>
        <dbReference type="SAM" id="MobiDB-lite"/>
    </source>
</evidence>
<dbReference type="CDD" id="cd07381">
    <property type="entry name" value="MPP_CapA"/>
    <property type="match status" value="1"/>
</dbReference>
<dbReference type="PANTHER" id="PTHR33393:SF11">
    <property type="entry name" value="POLYGLUTAMINE SYNTHESIS ACCESSORY PROTEIN RV0574C-RELATED"/>
    <property type="match status" value="1"/>
</dbReference>
<comment type="caution">
    <text evidence="4">The sequence shown here is derived from an EMBL/GenBank/DDBJ whole genome shotgun (WGS) entry which is preliminary data.</text>
</comment>
<dbReference type="Gene3D" id="3.60.21.10">
    <property type="match status" value="1"/>
</dbReference>
<dbReference type="SMART" id="SM00854">
    <property type="entry name" value="PGA_cap"/>
    <property type="match status" value="1"/>
</dbReference>
<accession>A0A7C0VDX8</accession>
<dbReference type="Pfam" id="PF09587">
    <property type="entry name" value="PGA_cap"/>
    <property type="match status" value="1"/>
</dbReference>
<dbReference type="InterPro" id="IPR052169">
    <property type="entry name" value="CW_Biosynth-Accessory"/>
</dbReference>
<reference evidence="4" key="1">
    <citation type="journal article" date="2020" name="mSystems">
        <title>Genome- and Community-Level Interaction Insights into Carbon Utilization and Element Cycling Functions of Hydrothermarchaeota in Hydrothermal Sediment.</title>
        <authorList>
            <person name="Zhou Z."/>
            <person name="Liu Y."/>
            <person name="Xu W."/>
            <person name="Pan J."/>
            <person name="Luo Z.H."/>
            <person name="Li M."/>
        </authorList>
    </citation>
    <scope>NUCLEOTIDE SEQUENCE [LARGE SCALE GENOMIC DNA]</scope>
    <source>
        <strain evidence="4">HyVt-102</strain>
    </source>
</reference>
<gene>
    <name evidence="4" type="ORF">ENF18_06060</name>
</gene>
<sequence>MLLFLCSGLQLIFTGDFLPAHRLVPYIRKEPVHPVKNIYPQFVRADFVIVNLESPITNVGKPADKKYTFRIPETFSPYFRLWHIDAVTLANNHIMDYGVKGLKRTLIHLDGNGIKHTGAGMNQEEAMKPIIFEKDGIIIGILAYSLTYPESFYAGKEKPGTVYGSYGNILKGIGSIRDSVDFLVVAFHWGQELLDTPKVYQKKLARFCIDNGADLVIGHHPHVTQGEEMYKGKLIVYSLGNFAFGTFSERGKGEMLVVDIKGDSIHYNIIPLEVRPSRTDFSPYTLKGERKYKSHFTPHKPQPHPPHPLILPSETYLYPSED</sequence>
<dbReference type="InterPro" id="IPR029052">
    <property type="entry name" value="Metallo-depent_PP-like"/>
</dbReference>
<feature type="region of interest" description="Disordered" evidence="2">
    <location>
        <begin position="294"/>
        <end position="322"/>
    </location>
</feature>
<dbReference type="PANTHER" id="PTHR33393">
    <property type="entry name" value="POLYGLUTAMINE SYNTHESIS ACCESSORY PROTEIN RV0574C-RELATED"/>
    <property type="match status" value="1"/>
</dbReference>
<feature type="domain" description="Capsule synthesis protein CapA" evidence="3">
    <location>
        <begin position="10"/>
        <end position="246"/>
    </location>
</feature>
<evidence type="ECO:0000259" key="3">
    <source>
        <dbReference type="SMART" id="SM00854"/>
    </source>
</evidence>
<organism evidence="4">
    <name type="scientific">candidate division WOR-3 bacterium</name>
    <dbReference type="NCBI Taxonomy" id="2052148"/>
    <lineage>
        <taxon>Bacteria</taxon>
        <taxon>Bacteria division WOR-3</taxon>
    </lineage>
</organism>
<name>A0A7C0VDX8_UNCW3</name>
<protein>
    <submittedName>
        <fullName evidence="4">CapA family protein</fullName>
    </submittedName>
</protein>
<proteinExistence type="inferred from homology"/>